<keyword evidence="4" id="KW-1185">Reference proteome</keyword>
<feature type="signal peptide" evidence="2">
    <location>
        <begin position="1"/>
        <end position="21"/>
    </location>
</feature>
<reference evidence="3" key="1">
    <citation type="journal article" date="2022" name="Front. Microbiol.">
        <title>Genome-based taxonomic rearrangement of Oceanobacter-related bacteria including the description of Thalassolituus hydrocarbonoclasticus sp. nov. and Thalassolituus pacificus sp. nov. and emended description of the genus Thalassolituus.</title>
        <authorList>
            <person name="Dong C."/>
            <person name="Wei L."/>
            <person name="Wang J."/>
            <person name="Lai Q."/>
            <person name="Huang Z."/>
            <person name="Shao Z."/>
        </authorList>
    </citation>
    <scope>NUCLEOTIDE SEQUENCE</scope>
    <source>
        <strain evidence="3">59MF3M-4</strain>
    </source>
</reference>
<reference evidence="3" key="2">
    <citation type="submission" date="2022-08" db="EMBL/GenBank/DDBJ databases">
        <authorList>
            <person name="Dong C."/>
        </authorList>
    </citation>
    <scope>NUCLEOTIDE SEQUENCE</scope>
    <source>
        <strain evidence="3">59MF3M-4</strain>
    </source>
</reference>
<dbReference type="Proteomes" id="UP001147830">
    <property type="component" value="Unassembled WGS sequence"/>
</dbReference>
<feature type="chain" id="PRO_5040982293" evidence="2">
    <location>
        <begin position="22"/>
        <end position="190"/>
    </location>
</feature>
<sequence>MRFWALLSIFISCFVSAPLLAADANIDFGQQKSEEKANKAMSEVQRLSGNIQALKNRVITLNKDLRVMEEALLFPTNTQFSVFVAVEGGQFFTLESVKLKIDDKMVSTHLYSAKQREALNRGGVQKLFMTNLSEGKHEVTAFFTGIGPNGRAYKRAAELTLEKGKASQYLELAITDDRARQEPVFSINQW</sequence>
<keyword evidence="2" id="KW-0732">Signal</keyword>
<proteinExistence type="predicted"/>
<dbReference type="RefSeq" id="WP_260974708.1">
    <property type="nucleotide sequence ID" value="NZ_JAOANI010000007.1"/>
</dbReference>
<feature type="coiled-coil region" evidence="1">
    <location>
        <begin position="30"/>
        <end position="71"/>
    </location>
</feature>
<accession>A0A9X2WC96</accession>
<dbReference type="EMBL" id="JAOANI010000007">
    <property type="protein sequence ID" value="MCT7357778.1"/>
    <property type="molecule type" value="Genomic_DNA"/>
</dbReference>
<dbReference type="AlphaFoldDB" id="A0A9X2WC96"/>
<evidence type="ECO:0000256" key="2">
    <source>
        <dbReference type="SAM" id="SignalP"/>
    </source>
</evidence>
<protein>
    <submittedName>
        <fullName evidence="3">AraC family transcriptional regulator</fullName>
    </submittedName>
</protein>
<evidence type="ECO:0000256" key="1">
    <source>
        <dbReference type="SAM" id="Coils"/>
    </source>
</evidence>
<comment type="caution">
    <text evidence="3">The sequence shown here is derived from an EMBL/GenBank/DDBJ whole genome shotgun (WGS) entry which is preliminary data.</text>
</comment>
<organism evidence="3 4">
    <name type="scientific">Thalassolituus pacificus</name>
    <dbReference type="NCBI Taxonomy" id="2975440"/>
    <lineage>
        <taxon>Bacteria</taxon>
        <taxon>Pseudomonadati</taxon>
        <taxon>Pseudomonadota</taxon>
        <taxon>Gammaproteobacteria</taxon>
        <taxon>Oceanospirillales</taxon>
        <taxon>Oceanospirillaceae</taxon>
        <taxon>Thalassolituus</taxon>
    </lineage>
</organism>
<evidence type="ECO:0000313" key="3">
    <source>
        <dbReference type="EMBL" id="MCT7357778.1"/>
    </source>
</evidence>
<gene>
    <name evidence="3" type="ORF">NYR02_01925</name>
</gene>
<keyword evidence="1" id="KW-0175">Coiled coil</keyword>
<evidence type="ECO:0000313" key="4">
    <source>
        <dbReference type="Proteomes" id="UP001147830"/>
    </source>
</evidence>
<name>A0A9X2WC96_9GAMM</name>